<reference evidence="1 2" key="1">
    <citation type="submission" date="2017-12" db="EMBL/GenBank/DDBJ databases">
        <title>Sequencing the genomes of 1000 Actinobacteria strains.</title>
        <authorList>
            <person name="Klenk H.-P."/>
        </authorList>
    </citation>
    <scope>NUCLEOTIDE SEQUENCE [LARGE SCALE GENOMIC DNA]</scope>
    <source>
        <strain evidence="1 2">DSM 44489</strain>
    </source>
</reference>
<proteinExistence type="predicted"/>
<dbReference type="RefSeq" id="WP_101468427.1">
    <property type="nucleotide sequence ID" value="NZ_JBFAAM010000005.1"/>
</dbReference>
<dbReference type="EMBL" id="PJMW01000002">
    <property type="protein sequence ID" value="PKV79388.1"/>
    <property type="molecule type" value="Genomic_DNA"/>
</dbReference>
<protein>
    <submittedName>
        <fullName evidence="1">Arc/MetJ family transcription regulator</fullName>
    </submittedName>
</protein>
<dbReference type="Pfam" id="PF09957">
    <property type="entry name" value="VapB_antitoxin"/>
    <property type="match status" value="1"/>
</dbReference>
<dbReference type="AlphaFoldDB" id="A0A2N3VCP8"/>
<gene>
    <name evidence="1" type="ORF">ATK86_3781</name>
</gene>
<accession>A0A2N3VCP8</accession>
<organism evidence="1 2">
    <name type="scientific">Nocardia fluminea</name>
    <dbReference type="NCBI Taxonomy" id="134984"/>
    <lineage>
        <taxon>Bacteria</taxon>
        <taxon>Bacillati</taxon>
        <taxon>Actinomycetota</taxon>
        <taxon>Actinomycetes</taxon>
        <taxon>Mycobacteriales</taxon>
        <taxon>Nocardiaceae</taxon>
        <taxon>Nocardia</taxon>
    </lineage>
</organism>
<sequence length="69" mass="7578">MSKLLIDVDDEALAEAQQLLGTSTKKETVNAALAEVAKRLKRVRALNSLAEMAEQGDFDVLLDKSNYRA</sequence>
<dbReference type="OrthoDB" id="4563074at2"/>
<keyword evidence="2" id="KW-1185">Reference proteome</keyword>
<dbReference type="InterPro" id="IPR019239">
    <property type="entry name" value="VapB_antitoxin"/>
</dbReference>
<evidence type="ECO:0000313" key="1">
    <source>
        <dbReference type="EMBL" id="PKV79388.1"/>
    </source>
</evidence>
<evidence type="ECO:0000313" key="2">
    <source>
        <dbReference type="Proteomes" id="UP000233766"/>
    </source>
</evidence>
<comment type="caution">
    <text evidence="1">The sequence shown here is derived from an EMBL/GenBank/DDBJ whole genome shotgun (WGS) entry which is preliminary data.</text>
</comment>
<dbReference type="Proteomes" id="UP000233766">
    <property type="component" value="Unassembled WGS sequence"/>
</dbReference>
<name>A0A2N3VCP8_9NOCA</name>